<gene>
    <name evidence="2" type="ORF">BJ969_004642</name>
</gene>
<dbReference type="AlphaFoldDB" id="A0A840NJ15"/>
<dbReference type="RefSeq" id="WP_184481984.1">
    <property type="nucleotide sequence ID" value="NZ_JACHIV010000001.1"/>
</dbReference>
<evidence type="ECO:0000256" key="1">
    <source>
        <dbReference type="SAM" id="MobiDB-lite"/>
    </source>
</evidence>
<dbReference type="Pfam" id="PF12079">
    <property type="entry name" value="DUF3558"/>
    <property type="match status" value="1"/>
</dbReference>
<feature type="region of interest" description="Disordered" evidence="1">
    <location>
        <begin position="205"/>
        <end position="224"/>
    </location>
</feature>
<dbReference type="InterPro" id="IPR024520">
    <property type="entry name" value="DUF3558"/>
</dbReference>
<evidence type="ECO:0000313" key="2">
    <source>
        <dbReference type="EMBL" id="MBB5071554.1"/>
    </source>
</evidence>
<comment type="caution">
    <text evidence="2">The sequence shown here is derived from an EMBL/GenBank/DDBJ whole genome shotgun (WGS) entry which is preliminary data.</text>
</comment>
<dbReference type="EMBL" id="JACHIV010000001">
    <property type="protein sequence ID" value="MBB5071554.1"/>
    <property type="molecule type" value="Genomic_DNA"/>
</dbReference>
<evidence type="ECO:0008006" key="4">
    <source>
        <dbReference type="Google" id="ProtNLM"/>
    </source>
</evidence>
<organism evidence="2 3">
    <name type="scientific">Saccharopolyspora gloriosae</name>
    <dbReference type="NCBI Taxonomy" id="455344"/>
    <lineage>
        <taxon>Bacteria</taxon>
        <taxon>Bacillati</taxon>
        <taxon>Actinomycetota</taxon>
        <taxon>Actinomycetes</taxon>
        <taxon>Pseudonocardiales</taxon>
        <taxon>Pseudonocardiaceae</taxon>
        <taxon>Saccharopolyspora</taxon>
    </lineage>
</organism>
<evidence type="ECO:0000313" key="3">
    <source>
        <dbReference type="Proteomes" id="UP000580474"/>
    </source>
</evidence>
<dbReference type="Proteomes" id="UP000580474">
    <property type="component" value="Unassembled WGS sequence"/>
</dbReference>
<dbReference type="PROSITE" id="PS51257">
    <property type="entry name" value="PROKAR_LIPOPROTEIN"/>
    <property type="match status" value="1"/>
</dbReference>
<protein>
    <recommendedName>
        <fullName evidence="4">DUF3558 domain-containing protein</fullName>
    </recommendedName>
</protein>
<sequence>MPRFLGLPVVLVSLLLWAVGCSGVAQQRPEPVSDRESASVTGALGDPRTVDPCSLIDPASLAKFGEARDAGTVSLDYCLFRVRMAEGALAQLKVGELAREAPRQADPVVGAGAFRIAREAPLPGHCTRRVLFGDGNSLLVSADQLDGAPGAALCGLAEAGAGDVVAAIGRHQVRHRPYPPNSLALSDPCRVLGTEVVREVPGLEEAEPEGSPAGHQCQWGQQDAASPRVRLVHTAGDPPAVLHGSAVEESIAGRRTVTSVVGGDPRTPLCSAETGHLPFGEPGGGQVEVAMIVVAYPDGTGLDACEFARGLAERAWPGLPRP</sequence>
<keyword evidence="3" id="KW-1185">Reference proteome</keyword>
<proteinExistence type="predicted"/>
<reference evidence="2 3" key="1">
    <citation type="submission" date="2020-08" db="EMBL/GenBank/DDBJ databases">
        <title>Sequencing the genomes of 1000 actinobacteria strains.</title>
        <authorList>
            <person name="Klenk H.-P."/>
        </authorList>
    </citation>
    <scope>NUCLEOTIDE SEQUENCE [LARGE SCALE GENOMIC DNA]</scope>
    <source>
        <strain evidence="2 3">DSM 45582</strain>
    </source>
</reference>
<accession>A0A840NJ15</accession>
<name>A0A840NJ15_9PSEU</name>